<organism evidence="2 3">
    <name type="scientific">Haloplanus litoreus</name>
    <dbReference type="NCBI Taxonomy" id="767515"/>
    <lineage>
        <taxon>Archaea</taxon>
        <taxon>Methanobacteriati</taxon>
        <taxon>Methanobacteriota</taxon>
        <taxon>Stenosarchaea group</taxon>
        <taxon>Halobacteria</taxon>
        <taxon>Halobacteriales</taxon>
        <taxon>Haloferacaceae</taxon>
        <taxon>Haloplanus</taxon>
    </lineage>
</organism>
<sequence>MSEGSSFECESCNERVSPISYRATCPDCGGPLRRKRVY</sequence>
<dbReference type="AlphaFoldDB" id="A0ABD6A0L2"/>
<evidence type="ECO:0000313" key="2">
    <source>
        <dbReference type="EMBL" id="MFC7256071.1"/>
    </source>
</evidence>
<dbReference type="InterPro" id="IPR029037">
    <property type="entry name" value="DUF1407/YfgJ-like_sf"/>
</dbReference>
<dbReference type="EMBL" id="JBHTAT010000001">
    <property type="protein sequence ID" value="MFC7256071.1"/>
    <property type="molecule type" value="Genomic_DNA"/>
</dbReference>
<dbReference type="InterPro" id="IPR055553">
    <property type="entry name" value="DUF7129"/>
</dbReference>
<dbReference type="Proteomes" id="UP001596434">
    <property type="component" value="Unassembled WGS sequence"/>
</dbReference>
<keyword evidence="3" id="KW-1185">Reference proteome</keyword>
<dbReference type="GeneID" id="96954452"/>
<feature type="domain" description="DUF7129" evidence="1">
    <location>
        <begin position="3"/>
        <end position="33"/>
    </location>
</feature>
<dbReference type="NCBIfam" id="NF033497">
    <property type="entry name" value="rubre_like_arch"/>
    <property type="match status" value="1"/>
</dbReference>
<evidence type="ECO:0000313" key="3">
    <source>
        <dbReference type="Proteomes" id="UP001596434"/>
    </source>
</evidence>
<dbReference type="Gene3D" id="2.10.290.10">
    <property type="entry name" value="YfgJ-like"/>
    <property type="match status" value="1"/>
</dbReference>
<dbReference type="RefSeq" id="WP_379704563.1">
    <property type="nucleotide sequence ID" value="NZ_JBHTAT010000001.1"/>
</dbReference>
<name>A0ABD6A0L2_9EURY</name>
<protein>
    <submittedName>
        <fullName evidence="2">Rubrerythrin-like domain-containing protein</fullName>
    </submittedName>
</protein>
<accession>A0ABD6A0L2</accession>
<proteinExistence type="predicted"/>
<evidence type="ECO:0000259" key="1">
    <source>
        <dbReference type="Pfam" id="PF23455"/>
    </source>
</evidence>
<reference evidence="2 3" key="1">
    <citation type="journal article" date="2019" name="Int. J. Syst. Evol. Microbiol.">
        <title>The Global Catalogue of Microorganisms (GCM) 10K type strain sequencing project: providing services to taxonomists for standard genome sequencing and annotation.</title>
        <authorList>
            <consortium name="The Broad Institute Genomics Platform"/>
            <consortium name="The Broad Institute Genome Sequencing Center for Infectious Disease"/>
            <person name="Wu L."/>
            <person name="Ma J."/>
        </authorList>
    </citation>
    <scope>NUCLEOTIDE SEQUENCE [LARGE SCALE GENOMIC DNA]</scope>
    <source>
        <strain evidence="2 3">GX21</strain>
    </source>
</reference>
<dbReference type="Pfam" id="PF23455">
    <property type="entry name" value="DUF7129"/>
    <property type="match status" value="1"/>
</dbReference>
<comment type="caution">
    <text evidence="2">The sequence shown here is derived from an EMBL/GenBank/DDBJ whole genome shotgun (WGS) entry which is preliminary data.</text>
</comment>
<gene>
    <name evidence="2" type="ORF">ACFQKE_12340</name>
</gene>
<dbReference type="SUPFAM" id="SSF161187">
    <property type="entry name" value="YfgJ-like"/>
    <property type="match status" value="1"/>
</dbReference>